<accession>A0A9N9PEA0</accession>
<dbReference type="InterPro" id="IPR016161">
    <property type="entry name" value="Ald_DH/histidinol_DH"/>
</dbReference>
<reference evidence="6" key="1">
    <citation type="submission" date="2021-07" db="EMBL/GenBank/DDBJ databases">
        <authorList>
            <person name="Durling M."/>
        </authorList>
    </citation>
    <scope>NUCLEOTIDE SEQUENCE</scope>
</reference>
<evidence type="ECO:0000256" key="4">
    <source>
        <dbReference type="ARBA" id="ARBA00049194"/>
    </source>
</evidence>
<dbReference type="FunFam" id="3.40.309.10:FF:000012">
    <property type="entry name" value="Betaine aldehyde dehydrogenase"/>
    <property type="match status" value="1"/>
</dbReference>
<dbReference type="OrthoDB" id="310895at2759"/>
<comment type="similarity">
    <text evidence="1">Belongs to the aldehyde dehydrogenase family.</text>
</comment>
<keyword evidence="7" id="KW-1185">Reference proteome</keyword>
<feature type="domain" description="Aldehyde dehydrogenase" evidence="5">
    <location>
        <begin position="25"/>
        <end position="482"/>
    </location>
</feature>
<dbReference type="GO" id="GO:0004029">
    <property type="term" value="F:aldehyde dehydrogenase (NAD+) activity"/>
    <property type="evidence" value="ECO:0007669"/>
    <property type="project" value="UniProtKB-EC"/>
</dbReference>
<dbReference type="EC" id="1.2.1.3" evidence="3"/>
<evidence type="ECO:0000256" key="2">
    <source>
        <dbReference type="ARBA" id="ARBA00023002"/>
    </source>
</evidence>
<dbReference type="Gene3D" id="3.40.309.10">
    <property type="entry name" value="Aldehyde Dehydrogenase, Chain A, domain 2"/>
    <property type="match status" value="1"/>
</dbReference>
<evidence type="ECO:0000313" key="6">
    <source>
        <dbReference type="EMBL" id="CAG8948874.1"/>
    </source>
</evidence>
<comment type="catalytic activity">
    <reaction evidence="4">
        <text>an aldehyde + NAD(+) + H2O = a carboxylate + NADH + 2 H(+)</text>
        <dbReference type="Rhea" id="RHEA:16185"/>
        <dbReference type="ChEBI" id="CHEBI:15377"/>
        <dbReference type="ChEBI" id="CHEBI:15378"/>
        <dbReference type="ChEBI" id="CHEBI:17478"/>
        <dbReference type="ChEBI" id="CHEBI:29067"/>
        <dbReference type="ChEBI" id="CHEBI:57540"/>
        <dbReference type="ChEBI" id="CHEBI:57945"/>
        <dbReference type="EC" id="1.2.1.3"/>
    </reaction>
</comment>
<dbReference type="FunFam" id="3.40.605.10:FF:000001">
    <property type="entry name" value="Aldehyde dehydrogenase 1"/>
    <property type="match status" value="1"/>
</dbReference>
<evidence type="ECO:0000313" key="7">
    <source>
        <dbReference type="Proteomes" id="UP000696280"/>
    </source>
</evidence>
<evidence type="ECO:0000259" key="5">
    <source>
        <dbReference type="Pfam" id="PF00171"/>
    </source>
</evidence>
<dbReference type="InterPro" id="IPR016162">
    <property type="entry name" value="Ald_DH_N"/>
</dbReference>
<evidence type="ECO:0000256" key="1">
    <source>
        <dbReference type="ARBA" id="ARBA00009986"/>
    </source>
</evidence>
<sequence>MASEATTKTEIETRLFINGEHVPASNGETFDLISSKTGEAHSKITVSEASEEDTNRAVAAAKTAQPAWSALTVQQRGSYLKKLATLIRQHDREFAFLEAQSMGHPVSSYFHAAAAAVLFEHYAEAGYDIQGTSSLATPGFVNLTFRQPYGVVAAIIPWNVPVLFFAKKVAPALIVGNTVVLKSSEKAPLTSARLASLIKEAGFPKGVVNVLSGGPLSGSVLSHHMDVRALSFTGSTRTGRLIQEAASKSNLKVVSLELGGKTPAIVFDDACLELAAQATQYSIQTNSGQTCMGNSRIYVQDTVAERFIDIFKSKFSTAKIGDPTDYDTNHGPIVDKIQYDKVIEYLEIGKKEGTVILGNEAYSSEDGYFIKPTIILDTPEDSRIMKEEVFGPVVNINIFKTEEEALKKANDSEYGLYASVFTQNIERAMRVAKGLEAGTVGVNCSSPTTGADTPFGGYKGSGIGREGIPYHSLDFFLETKAVLVKIG</sequence>
<dbReference type="Proteomes" id="UP000696280">
    <property type="component" value="Unassembled WGS sequence"/>
</dbReference>
<dbReference type="InterPro" id="IPR015590">
    <property type="entry name" value="Aldehyde_DH_dom"/>
</dbReference>
<protein>
    <recommendedName>
        <fullName evidence="3">aldehyde dehydrogenase (NAD(+))</fullName>
        <ecNumber evidence="3">1.2.1.3</ecNumber>
    </recommendedName>
</protein>
<comment type="caution">
    <text evidence="6">The sequence shown here is derived from an EMBL/GenBank/DDBJ whole genome shotgun (WGS) entry which is preliminary data.</text>
</comment>
<evidence type="ECO:0000256" key="3">
    <source>
        <dbReference type="ARBA" id="ARBA00024226"/>
    </source>
</evidence>
<dbReference type="SUPFAM" id="SSF53720">
    <property type="entry name" value="ALDH-like"/>
    <property type="match status" value="1"/>
</dbReference>
<organism evidence="6 7">
    <name type="scientific">Hymenoscyphus fraxineus</name>
    <dbReference type="NCBI Taxonomy" id="746836"/>
    <lineage>
        <taxon>Eukaryota</taxon>
        <taxon>Fungi</taxon>
        <taxon>Dikarya</taxon>
        <taxon>Ascomycota</taxon>
        <taxon>Pezizomycotina</taxon>
        <taxon>Leotiomycetes</taxon>
        <taxon>Helotiales</taxon>
        <taxon>Helotiaceae</taxon>
        <taxon>Hymenoscyphus</taxon>
    </lineage>
</organism>
<dbReference type="Gene3D" id="3.40.605.10">
    <property type="entry name" value="Aldehyde Dehydrogenase, Chain A, domain 1"/>
    <property type="match status" value="1"/>
</dbReference>
<keyword evidence="2" id="KW-0560">Oxidoreductase</keyword>
<name>A0A9N9PEA0_9HELO</name>
<dbReference type="PANTHER" id="PTHR11699">
    <property type="entry name" value="ALDEHYDE DEHYDROGENASE-RELATED"/>
    <property type="match status" value="1"/>
</dbReference>
<dbReference type="Pfam" id="PF00171">
    <property type="entry name" value="Aldedh"/>
    <property type="match status" value="1"/>
</dbReference>
<gene>
    <name evidence="6" type="ORF">HYFRA_00001997</name>
</gene>
<dbReference type="AlphaFoldDB" id="A0A9N9PEA0"/>
<dbReference type="EMBL" id="CAJVRL010000001">
    <property type="protein sequence ID" value="CAG8948874.1"/>
    <property type="molecule type" value="Genomic_DNA"/>
</dbReference>
<dbReference type="InterPro" id="IPR016163">
    <property type="entry name" value="Ald_DH_C"/>
</dbReference>
<proteinExistence type="inferred from homology"/>